<evidence type="ECO:0000256" key="1">
    <source>
        <dbReference type="ARBA" id="ARBA00004141"/>
    </source>
</evidence>
<dbReference type="SUPFAM" id="SSF81321">
    <property type="entry name" value="Family A G protein-coupled receptor-like"/>
    <property type="match status" value="1"/>
</dbReference>
<dbReference type="GO" id="GO:0005886">
    <property type="term" value="C:plasma membrane"/>
    <property type="evidence" value="ECO:0007669"/>
    <property type="project" value="TreeGrafter"/>
</dbReference>
<feature type="transmembrane region" description="Helical" evidence="10">
    <location>
        <begin position="9"/>
        <end position="30"/>
    </location>
</feature>
<dbReference type="InterPro" id="IPR000276">
    <property type="entry name" value="GPCR_Rhodpsn"/>
</dbReference>
<evidence type="ECO:0000256" key="2">
    <source>
        <dbReference type="ARBA" id="ARBA00010663"/>
    </source>
</evidence>
<feature type="non-terminal residue" evidence="12">
    <location>
        <position position="227"/>
    </location>
</feature>
<evidence type="ECO:0000256" key="9">
    <source>
        <dbReference type="SAM" id="MobiDB-lite"/>
    </source>
</evidence>
<evidence type="ECO:0000313" key="12">
    <source>
        <dbReference type="EMBL" id="JAS17828.1"/>
    </source>
</evidence>
<reference evidence="12" key="1">
    <citation type="submission" date="2015-12" db="EMBL/GenBank/DDBJ databases">
        <title>De novo transcriptome assembly of four potential Pierce s Disease insect vectors from Arizona vineyards.</title>
        <authorList>
            <person name="Tassone E.E."/>
        </authorList>
    </citation>
    <scope>NUCLEOTIDE SEQUENCE</scope>
</reference>
<proteinExistence type="inferred from homology"/>
<sequence>FTRLHYKRYLLIGMVTTVWVVALSVSSPYLYSRTVTEDGHCEEVWTNQSWRTWFVLGQVVVVYLVPGLTVASCHHAVGHKLYAASLSAAAASGDIPLPMPILGVRKEMIIVAALQNESSKNLRSCKGNEERENNETIKSDLSELHIFPSTRQTPVNPKKKQKPCYNTQKPPVRPTLHSRRRLAIMLVALVIVFASCWLPYVTLMIYSVTSVANITSIQTLLPFFLLL</sequence>
<comment type="subcellular location">
    <subcellularLocation>
        <location evidence="1">Membrane</location>
        <topology evidence="1">Multi-pass membrane protein</topology>
    </subcellularLocation>
</comment>
<feature type="non-terminal residue" evidence="12">
    <location>
        <position position="1"/>
    </location>
</feature>
<evidence type="ECO:0000256" key="6">
    <source>
        <dbReference type="ARBA" id="ARBA00023136"/>
    </source>
</evidence>
<keyword evidence="6 10" id="KW-0472">Membrane</keyword>
<feature type="transmembrane region" description="Helical" evidence="10">
    <location>
        <begin position="182"/>
        <end position="200"/>
    </location>
</feature>
<evidence type="ECO:0000256" key="7">
    <source>
        <dbReference type="ARBA" id="ARBA00023170"/>
    </source>
</evidence>
<feature type="domain" description="G-protein coupled receptors family 1 profile" evidence="11">
    <location>
        <begin position="1"/>
        <end position="227"/>
    </location>
</feature>
<dbReference type="AlphaFoldDB" id="A0A1B6CWM7"/>
<dbReference type="PANTHER" id="PTHR45695">
    <property type="entry name" value="LEUCOKININ RECEPTOR-RELATED"/>
    <property type="match status" value="1"/>
</dbReference>
<dbReference type="Pfam" id="PF00001">
    <property type="entry name" value="7tm_1"/>
    <property type="match status" value="1"/>
</dbReference>
<gene>
    <name evidence="12" type="ORF">g.2427</name>
</gene>
<keyword evidence="8" id="KW-0807">Transducer</keyword>
<dbReference type="PANTHER" id="PTHR45695:SF15">
    <property type="entry name" value="OPSIN RH2"/>
    <property type="match status" value="1"/>
</dbReference>
<dbReference type="PROSITE" id="PS50262">
    <property type="entry name" value="G_PROTEIN_RECEP_F1_2"/>
    <property type="match status" value="1"/>
</dbReference>
<accession>A0A1B6CWM7</accession>
<name>A0A1B6CWM7_9HEMI</name>
<dbReference type="InterPro" id="IPR017452">
    <property type="entry name" value="GPCR_Rhodpsn_7TM"/>
</dbReference>
<dbReference type="GO" id="GO:0004930">
    <property type="term" value="F:G protein-coupled receptor activity"/>
    <property type="evidence" value="ECO:0007669"/>
    <property type="project" value="UniProtKB-KW"/>
</dbReference>
<evidence type="ECO:0000259" key="11">
    <source>
        <dbReference type="PROSITE" id="PS50262"/>
    </source>
</evidence>
<keyword evidence="3 10" id="KW-0812">Transmembrane</keyword>
<evidence type="ECO:0000256" key="10">
    <source>
        <dbReference type="SAM" id="Phobius"/>
    </source>
</evidence>
<feature type="region of interest" description="Disordered" evidence="9">
    <location>
        <begin position="150"/>
        <end position="172"/>
    </location>
</feature>
<dbReference type="PRINTS" id="PR00237">
    <property type="entry name" value="GPCRRHODOPSN"/>
</dbReference>
<dbReference type="Gene3D" id="1.20.1070.10">
    <property type="entry name" value="Rhodopsin 7-helix transmembrane proteins"/>
    <property type="match status" value="1"/>
</dbReference>
<evidence type="ECO:0000256" key="3">
    <source>
        <dbReference type="ARBA" id="ARBA00022692"/>
    </source>
</evidence>
<feature type="transmembrane region" description="Helical" evidence="10">
    <location>
        <begin position="50"/>
        <end position="71"/>
    </location>
</feature>
<comment type="similarity">
    <text evidence="2">Belongs to the G-protein coupled receptor 1 family.</text>
</comment>
<dbReference type="EMBL" id="GEDC01019470">
    <property type="protein sequence ID" value="JAS17828.1"/>
    <property type="molecule type" value="Transcribed_RNA"/>
</dbReference>
<evidence type="ECO:0000256" key="8">
    <source>
        <dbReference type="ARBA" id="ARBA00023224"/>
    </source>
</evidence>
<evidence type="ECO:0000256" key="5">
    <source>
        <dbReference type="ARBA" id="ARBA00023040"/>
    </source>
</evidence>
<organism evidence="12">
    <name type="scientific">Clastoptera arizonana</name>
    <name type="common">Arizona spittle bug</name>
    <dbReference type="NCBI Taxonomy" id="38151"/>
    <lineage>
        <taxon>Eukaryota</taxon>
        <taxon>Metazoa</taxon>
        <taxon>Ecdysozoa</taxon>
        <taxon>Arthropoda</taxon>
        <taxon>Hexapoda</taxon>
        <taxon>Insecta</taxon>
        <taxon>Pterygota</taxon>
        <taxon>Neoptera</taxon>
        <taxon>Paraneoptera</taxon>
        <taxon>Hemiptera</taxon>
        <taxon>Auchenorrhyncha</taxon>
        <taxon>Cercopoidea</taxon>
        <taxon>Clastopteridae</taxon>
        <taxon>Clastoptera</taxon>
    </lineage>
</organism>
<keyword evidence="7" id="KW-0675">Receptor</keyword>
<evidence type="ECO:0000256" key="4">
    <source>
        <dbReference type="ARBA" id="ARBA00022989"/>
    </source>
</evidence>
<keyword evidence="4 10" id="KW-1133">Transmembrane helix</keyword>
<keyword evidence="5" id="KW-0297">G-protein coupled receptor</keyword>
<protein>
    <recommendedName>
        <fullName evidence="11">G-protein coupled receptors family 1 profile domain-containing protein</fullName>
    </recommendedName>
</protein>